<feature type="region of interest" description="Disordered" evidence="2">
    <location>
        <begin position="719"/>
        <end position="765"/>
    </location>
</feature>
<protein>
    <recommendedName>
        <fullName evidence="5">Cep57 centrosome microtubule-binding domain-containing protein</fullName>
    </recommendedName>
</protein>
<feature type="coiled-coil region" evidence="1">
    <location>
        <begin position="772"/>
        <end position="820"/>
    </location>
</feature>
<dbReference type="Proteomes" id="UP001212152">
    <property type="component" value="Unassembled WGS sequence"/>
</dbReference>
<sequence length="1324" mass="144256">MTSATASPTREAFSNRDDSLSYDIGSRSEHLRTLSQGLFDDLSRDLEAIGHASADVGRVRAQLGRLEDYLDDTIPNHDDQNVSTDEDDSPQINPTNRARNHSGVDVPSHVLRAGIMAADQSEVAAANGGLTNFSLSFDIYEDEPHEGSQGAPSTQPFHQAKDASDQRTDNSSFRFIRGIEDFDSHAGLDDPSLQQFDFGSADAAFEQQESSRFGASVFAGLDSLINREEQQNNSDGWRQNRSVLRDSVERADDSASYRYPATRTGEGRTEHASAHYAVEDSFQLGGESVGSSPVLPTEPGYKSIMDESDVDDQFLPEIAERATTPRPAARTSSRLSSPRHDIGSREADGYSNDASYNPDSSIAWRDRERIKVANEDREARYRRSFKESLDNVDYNAGANRSRSEYPLSDVGRPSEDRVHDHSSLLHESAPQSPVRTKRRATAPLLAFRNPSMPHSRSPDRHQQPSATDVATDSATWRPPSRSSIDFGDMVAQDSRSIAQPEPKTLSEARRDPPNRPAVGHRLATTEIDDQTPPSASSIDLRGPEGGVTTNPDRNEDRGRQSLLPVPSSSLSAGRARTSSGNDDSNSLQPDASGAQGSAQKETVVALRVMQDKIGRLESEKAAAKQRIRGLELELGHTRSVALYEQNDVRVTGPRGRSLSRHSSRERSRSRSRGGAEMGGRRGRSRGRSTRTDQDAIAEEESAQIEVDKALREEVGRKKGALAPAGAAPTAAPAPSKAPTPSPAAAPGKIASTGSKQAEAMQSYEDSATAAALESWRSRSRALEQQLNETLTEKGRILLRLEETRAQVDMLRQQVVMSEIEAERRRQRQPPPDKSKDEIEISDAALRASYTHVPEVAVPEPAAQGKASVTPPPLRDGSFLGREDVQALREEIEGQRSIRKKVAIGGHTSGDFGNKKSALHKSKTKKDDVSTPGDLTKKDRLRRLVVTRLLQESGQRTGKADEGNFTVTKEGQRPEWKRVQPPVPTSAKAGQRSVPASADEQARKPRKANATSRSNGANALSGDQLRSSQLKRNAKTQTAGGKIIITGSSGRPAEAAPKRSGTSGDLHQRNHREAETHDRSHPRPTLAATRELPFTVGRSTQKSHSVTANLQQVFSLLKSHNPRRCSVCVPRELAAENTLQPRARHTAARRDPPEAGQRRRQTRKAGRKNSDSDDDDDDHASFHGAPLHDAAAYAAAHFGLNKRAAGDRDGVGRKVSARDSGTRPDRGVETLAAVLRLLEGEYDELKRNYNTLVAQYSAASGIARKPSVRNTGADIRALGDDLRMVIRSMDAKGDQIAILRDILKGFGAMVGRSRPTSGIRIHGMS</sequence>
<dbReference type="EMBL" id="JADGJQ010000089">
    <property type="protein sequence ID" value="KAJ3170960.1"/>
    <property type="molecule type" value="Genomic_DNA"/>
</dbReference>
<keyword evidence="4" id="KW-1185">Reference proteome</keyword>
<feature type="region of interest" description="Disordered" evidence="2">
    <location>
        <begin position="142"/>
        <end position="170"/>
    </location>
</feature>
<feature type="compositionally biased region" description="Low complexity" evidence="2">
    <location>
        <begin position="561"/>
        <end position="571"/>
    </location>
</feature>
<keyword evidence="1" id="KW-0175">Coiled coil</keyword>
<feature type="region of interest" description="Disordered" evidence="2">
    <location>
        <begin position="1137"/>
        <end position="1183"/>
    </location>
</feature>
<feature type="compositionally biased region" description="Basic and acidic residues" evidence="2">
    <location>
        <begin position="159"/>
        <end position="168"/>
    </location>
</feature>
<evidence type="ECO:0000256" key="1">
    <source>
        <dbReference type="SAM" id="Coils"/>
    </source>
</evidence>
<evidence type="ECO:0000313" key="4">
    <source>
        <dbReference type="Proteomes" id="UP001212152"/>
    </source>
</evidence>
<feature type="coiled-coil region" evidence="1">
    <location>
        <begin position="1227"/>
        <end position="1254"/>
    </location>
</feature>
<evidence type="ECO:0008006" key="5">
    <source>
        <dbReference type="Google" id="ProtNLM"/>
    </source>
</evidence>
<comment type="caution">
    <text evidence="3">The sequence shown here is derived from an EMBL/GenBank/DDBJ whole genome shotgun (WGS) entry which is preliminary data.</text>
</comment>
<feature type="compositionally biased region" description="Polar residues" evidence="2">
    <location>
        <begin position="1008"/>
        <end position="1017"/>
    </location>
</feature>
<feature type="compositionally biased region" description="Low complexity" evidence="2">
    <location>
        <begin position="722"/>
        <end position="734"/>
    </location>
</feature>
<accession>A0AAD5XMM7</accession>
<feature type="region of interest" description="Disordered" evidence="2">
    <location>
        <begin position="947"/>
        <end position="1091"/>
    </location>
</feature>
<feature type="region of interest" description="Disordered" evidence="2">
    <location>
        <begin position="284"/>
        <end position="601"/>
    </location>
</feature>
<dbReference type="PANTHER" id="PTHR19336:SF9">
    <property type="entry name" value="SPINDLE POLE BODY PROTEIN PPC89"/>
    <property type="match status" value="1"/>
</dbReference>
<proteinExistence type="predicted"/>
<evidence type="ECO:0000313" key="3">
    <source>
        <dbReference type="EMBL" id="KAJ3170960.1"/>
    </source>
</evidence>
<feature type="compositionally biased region" description="Basic residues" evidence="2">
    <location>
        <begin position="1157"/>
        <end position="1166"/>
    </location>
</feature>
<dbReference type="GO" id="GO:0008017">
    <property type="term" value="F:microtubule binding"/>
    <property type="evidence" value="ECO:0007669"/>
    <property type="project" value="TreeGrafter"/>
</dbReference>
<gene>
    <name evidence="3" type="ORF">HDU87_008435</name>
</gene>
<evidence type="ECO:0000256" key="2">
    <source>
        <dbReference type="SAM" id="MobiDB-lite"/>
    </source>
</evidence>
<feature type="region of interest" description="Disordered" evidence="2">
    <location>
        <begin position="70"/>
        <end position="104"/>
    </location>
</feature>
<feature type="compositionally biased region" description="Polar residues" evidence="2">
    <location>
        <begin position="463"/>
        <end position="474"/>
    </location>
</feature>
<feature type="region of interest" description="Disordered" evidence="2">
    <location>
        <begin position="247"/>
        <end position="271"/>
    </location>
</feature>
<feature type="compositionally biased region" description="Basic and acidic residues" evidence="2">
    <location>
        <begin position="338"/>
        <end position="348"/>
    </location>
</feature>
<reference evidence="3" key="1">
    <citation type="submission" date="2020-05" db="EMBL/GenBank/DDBJ databases">
        <title>Phylogenomic resolution of chytrid fungi.</title>
        <authorList>
            <person name="Stajich J.E."/>
            <person name="Amses K."/>
            <person name="Simmons R."/>
            <person name="Seto K."/>
            <person name="Myers J."/>
            <person name="Bonds A."/>
            <person name="Quandt C.A."/>
            <person name="Barry K."/>
            <person name="Liu P."/>
            <person name="Grigoriev I."/>
            <person name="Longcore J.E."/>
            <person name="James T.Y."/>
        </authorList>
    </citation>
    <scope>NUCLEOTIDE SEQUENCE</scope>
    <source>
        <strain evidence="3">JEL0379</strain>
    </source>
</reference>
<feature type="compositionally biased region" description="Basic and acidic residues" evidence="2">
    <location>
        <begin position="412"/>
        <end position="424"/>
    </location>
</feature>
<dbReference type="PANTHER" id="PTHR19336">
    <property type="entry name" value="UNCHARACTERIZED DUF1167"/>
    <property type="match status" value="1"/>
</dbReference>
<feature type="region of interest" description="Disordered" evidence="2">
    <location>
        <begin position="1203"/>
        <end position="1224"/>
    </location>
</feature>
<feature type="coiled-coil region" evidence="1">
    <location>
        <begin position="606"/>
        <end position="633"/>
    </location>
</feature>
<feature type="compositionally biased region" description="Polar residues" evidence="2">
    <location>
        <begin position="576"/>
        <end position="600"/>
    </location>
</feature>
<feature type="compositionally biased region" description="Basic and acidic residues" evidence="2">
    <location>
        <begin position="1065"/>
        <end position="1080"/>
    </location>
</feature>
<name>A0AAD5XMM7_9FUNG</name>
<feature type="compositionally biased region" description="Polar residues" evidence="2">
    <location>
        <begin position="1023"/>
        <end position="1038"/>
    </location>
</feature>
<organism evidence="3 4">
    <name type="scientific">Geranomyces variabilis</name>
    <dbReference type="NCBI Taxonomy" id="109894"/>
    <lineage>
        <taxon>Eukaryota</taxon>
        <taxon>Fungi</taxon>
        <taxon>Fungi incertae sedis</taxon>
        <taxon>Chytridiomycota</taxon>
        <taxon>Chytridiomycota incertae sedis</taxon>
        <taxon>Chytridiomycetes</taxon>
        <taxon>Spizellomycetales</taxon>
        <taxon>Powellomycetaceae</taxon>
        <taxon>Geranomyces</taxon>
    </lineage>
</organism>
<feature type="region of interest" description="Disordered" evidence="2">
    <location>
        <begin position="858"/>
        <end position="879"/>
    </location>
</feature>
<dbReference type="InterPro" id="IPR051756">
    <property type="entry name" value="Centrosomal_MT-associated"/>
</dbReference>
<feature type="compositionally biased region" description="Basic and acidic residues" evidence="2">
    <location>
        <begin position="1147"/>
        <end position="1156"/>
    </location>
</feature>
<feature type="region of interest" description="Disordered" evidence="2">
    <location>
        <begin position="1"/>
        <end position="22"/>
    </location>
</feature>
<feature type="region of interest" description="Disordered" evidence="2">
    <location>
        <begin position="898"/>
        <end position="935"/>
    </location>
</feature>
<feature type="compositionally biased region" description="Basic and acidic residues" evidence="2">
    <location>
        <begin position="364"/>
        <end position="389"/>
    </location>
</feature>
<feature type="compositionally biased region" description="Low complexity" evidence="2">
    <location>
        <begin position="321"/>
        <end position="334"/>
    </location>
</feature>
<feature type="compositionally biased region" description="Basic and acidic residues" evidence="2">
    <location>
        <begin position="504"/>
        <end position="513"/>
    </location>
</feature>
<feature type="region of interest" description="Disordered" evidence="2">
    <location>
        <begin position="645"/>
        <end position="706"/>
    </location>
</feature>